<sequence length="322" mass="37121">MSSVVLDTMLEKMNKYLTLEANEICINTPKELMIDRNSQWEIIRDEEIDEDFLDTLAIQLATTRRQQFDEIHCHLSCELPPPYLRYRIQVQHKATLFNSDCSVVIRIPSKTRFPLESFILSQKVTQAGWNYEKIKDIVKQQGEHKKNILISGGTGSGKTSFLNALIENIPLEERIISIEDSQELFIPHHNKVQLAVPKQESLHYNYEIAINNTMRMRPDRLFLGEIDTRNTFPFLRINNTGHGGSLSTLHANSPEDAIKAIITNIILRGSLQNPNRAMLIDYICTAIHYIVQIRRESNKRIITDILDLTKEKERLILEAKNG</sequence>
<comment type="caution">
    <text evidence="3">The sequence shown here is derived from an EMBL/GenBank/DDBJ whole genome shotgun (WGS) entry which is preliminary data.</text>
</comment>
<dbReference type="GeneID" id="78824963"/>
<dbReference type="OrthoDB" id="9810761at2"/>
<dbReference type="RefSeq" id="WP_101312976.1">
    <property type="nucleotide sequence ID" value="NZ_CP063087.1"/>
</dbReference>
<dbReference type="InterPro" id="IPR050921">
    <property type="entry name" value="T4SS_GSP_E_ATPase"/>
</dbReference>
<dbReference type="PANTHER" id="PTHR30486">
    <property type="entry name" value="TWITCHING MOTILITY PROTEIN PILT"/>
    <property type="match status" value="1"/>
</dbReference>
<dbReference type="PANTHER" id="PTHR30486:SF6">
    <property type="entry name" value="TYPE IV PILUS RETRACTATION ATPASE PILT"/>
    <property type="match status" value="1"/>
</dbReference>
<accession>A0A2N3PK76</accession>
<dbReference type="EMBL" id="MBPK01000011">
    <property type="protein sequence ID" value="PKT81829.1"/>
    <property type="molecule type" value="Genomic_DNA"/>
</dbReference>
<evidence type="ECO:0000256" key="1">
    <source>
        <dbReference type="ARBA" id="ARBA00006611"/>
    </source>
</evidence>
<name>A0A2N3PK76_9HELI</name>
<dbReference type="CDD" id="cd01130">
    <property type="entry name" value="VirB11-like_ATPase"/>
    <property type="match status" value="1"/>
</dbReference>
<dbReference type="InterPro" id="IPR001482">
    <property type="entry name" value="T2SS/T4SS_dom"/>
</dbReference>
<keyword evidence="4" id="KW-1185">Reference proteome</keyword>
<dbReference type="Pfam" id="PF00437">
    <property type="entry name" value="T2SSE"/>
    <property type="match status" value="1"/>
</dbReference>
<organism evidence="3 4">
    <name type="scientific">Helicobacter winghamensis</name>
    <dbReference type="NCBI Taxonomy" id="157268"/>
    <lineage>
        <taxon>Bacteria</taxon>
        <taxon>Pseudomonadati</taxon>
        <taxon>Campylobacterota</taxon>
        <taxon>Epsilonproteobacteria</taxon>
        <taxon>Campylobacterales</taxon>
        <taxon>Helicobacteraceae</taxon>
        <taxon>Helicobacter</taxon>
    </lineage>
</organism>
<dbReference type="SUPFAM" id="SSF52540">
    <property type="entry name" value="P-loop containing nucleoside triphosphate hydrolases"/>
    <property type="match status" value="1"/>
</dbReference>
<dbReference type="InterPro" id="IPR027417">
    <property type="entry name" value="P-loop_NTPase"/>
</dbReference>
<proteinExistence type="inferred from homology"/>
<evidence type="ECO:0000259" key="2">
    <source>
        <dbReference type="Pfam" id="PF00437"/>
    </source>
</evidence>
<dbReference type="Proteomes" id="UP000233350">
    <property type="component" value="Unassembled WGS sequence"/>
</dbReference>
<gene>
    <name evidence="3" type="ORF">BCM31_01190</name>
</gene>
<dbReference type="Gene3D" id="3.40.50.300">
    <property type="entry name" value="P-loop containing nucleotide triphosphate hydrolases"/>
    <property type="match status" value="1"/>
</dbReference>
<evidence type="ECO:0000313" key="4">
    <source>
        <dbReference type="Proteomes" id="UP000233350"/>
    </source>
</evidence>
<feature type="domain" description="Bacterial type II secretion system protein E" evidence="2">
    <location>
        <begin position="102"/>
        <end position="261"/>
    </location>
</feature>
<evidence type="ECO:0000313" key="3">
    <source>
        <dbReference type="EMBL" id="PKT81829.1"/>
    </source>
</evidence>
<reference evidence="3 4" key="1">
    <citation type="submission" date="2016-07" db="EMBL/GenBank/DDBJ databases">
        <title>Detection of Helicobacter winghamensis from caecal content of red fox (Vulpes vulpes).</title>
        <authorList>
            <person name="Zanoni R.G."/>
            <person name="Florio D."/>
            <person name="Caffara M."/>
            <person name="Renzi M."/>
            <person name="Parisi A."/>
            <person name="Pasquali F."/>
            <person name="Manfreda G."/>
        </authorList>
    </citation>
    <scope>NUCLEOTIDE SEQUENCE [LARGE SCALE GENOMIC DNA]</scope>
    <source>
        <strain evidence="3 4">295_13</strain>
    </source>
</reference>
<dbReference type="Gene3D" id="3.30.450.90">
    <property type="match status" value="1"/>
</dbReference>
<comment type="similarity">
    <text evidence="1">Belongs to the GSP E family.</text>
</comment>
<dbReference type="GO" id="GO:0016887">
    <property type="term" value="F:ATP hydrolysis activity"/>
    <property type="evidence" value="ECO:0007669"/>
    <property type="project" value="InterPro"/>
</dbReference>
<dbReference type="AlphaFoldDB" id="A0A2N3PK76"/>
<protein>
    <submittedName>
        <fullName evidence="3">Conjugal transfer protein</fullName>
    </submittedName>
</protein>